<keyword evidence="2" id="KW-0732">Signal</keyword>
<sequence length="215" mass="23960">MDLLKYTGLLSLISILTEAERWCHQVQGVIGSSDDMCSEVREPAGKDRCGKALKLYEEKETPTNNKQAVVSGWSGNALPLSADVWLRLASDFGGLVTPGLLLWRSGYAWPLTVEVWLRLASYCGGLVTPGLLLWRSGYAWPLTVVVWLRLSPDCDGLTSYLTYPDYNRARYDGSPGGVETGEKEGKKRNHGNNNDNLVTEPRRRERSKEEACDHL</sequence>
<feature type="region of interest" description="Disordered" evidence="1">
    <location>
        <begin position="172"/>
        <end position="215"/>
    </location>
</feature>
<protein>
    <submittedName>
        <fullName evidence="3">Uncharacterized protein</fullName>
    </submittedName>
</protein>
<evidence type="ECO:0000313" key="3">
    <source>
        <dbReference type="EMBL" id="WAR13516.1"/>
    </source>
</evidence>
<gene>
    <name evidence="3" type="ORF">MAR_027696</name>
</gene>
<keyword evidence="4" id="KW-1185">Reference proteome</keyword>
<evidence type="ECO:0000313" key="4">
    <source>
        <dbReference type="Proteomes" id="UP001164746"/>
    </source>
</evidence>
<accession>A0ABY7EXG1</accession>
<evidence type="ECO:0000256" key="1">
    <source>
        <dbReference type="SAM" id="MobiDB-lite"/>
    </source>
</evidence>
<proteinExistence type="predicted"/>
<organism evidence="3 4">
    <name type="scientific">Mya arenaria</name>
    <name type="common">Soft-shell clam</name>
    <dbReference type="NCBI Taxonomy" id="6604"/>
    <lineage>
        <taxon>Eukaryota</taxon>
        <taxon>Metazoa</taxon>
        <taxon>Spiralia</taxon>
        <taxon>Lophotrochozoa</taxon>
        <taxon>Mollusca</taxon>
        <taxon>Bivalvia</taxon>
        <taxon>Autobranchia</taxon>
        <taxon>Heteroconchia</taxon>
        <taxon>Euheterodonta</taxon>
        <taxon>Imparidentia</taxon>
        <taxon>Neoheterodontei</taxon>
        <taxon>Myida</taxon>
        <taxon>Myoidea</taxon>
        <taxon>Myidae</taxon>
        <taxon>Mya</taxon>
    </lineage>
</organism>
<evidence type="ECO:0000256" key="2">
    <source>
        <dbReference type="SAM" id="SignalP"/>
    </source>
</evidence>
<feature type="chain" id="PRO_5047194707" evidence="2">
    <location>
        <begin position="20"/>
        <end position="215"/>
    </location>
</feature>
<feature type="signal peptide" evidence="2">
    <location>
        <begin position="1"/>
        <end position="19"/>
    </location>
</feature>
<name>A0ABY7EXG1_MYAAR</name>
<dbReference type="Proteomes" id="UP001164746">
    <property type="component" value="Chromosome 8"/>
</dbReference>
<dbReference type="EMBL" id="CP111019">
    <property type="protein sequence ID" value="WAR13516.1"/>
    <property type="molecule type" value="Genomic_DNA"/>
</dbReference>
<feature type="compositionally biased region" description="Basic and acidic residues" evidence="1">
    <location>
        <begin position="200"/>
        <end position="215"/>
    </location>
</feature>
<reference evidence="3" key="1">
    <citation type="submission" date="2022-11" db="EMBL/GenBank/DDBJ databases">
        <title>Centuries of genome instability and evolution in soft-shell clam transmissible cancer (bioRxiv).</title>
        <authorList>
            <person name="Hart S.F.M."/>
            <person name="Yonemitsu M.A."/>
            <person name="Giersch R.M."/>
            <person name="Beal B.F."/>
            <person name="Arriagada G."/>
            <person name="Davis B.W."/>
            <person name="Ostrander E.A."/>
            <person name="Goff S.P."/>
            <person name="Metzger M.J."/>
        </authorList>
    </citation>
    <scope>NUCLEOTIDE SEQUENCE</scope>
    <source>
        <strain evidence="3">MELC-2E11</strain>
        <tissue evidence="3">Siphon/mantle</tissue>
    </source>
</reference>